<comment type="caution">
    <text evidence="1">The sequence shown here is derived from an EMBL/GenBank/DDBJ whole genome shotgun (WGS) entry which is preliminary data.</text>
</comment>
<name>A0A401UEC4_9BACT</name>
<dbReference type="AlphaFoldDB" id="A0A401UEC4"/>
<organism evidence="1 2">
    <name type="scientific">Chryseotalea sanaruensis</name>
    <dbReference type="NCBI Taxonomy" id="2482724"/>
    <lineage>
        <taxon>Bacteria</taxon>
        <taxon>Pseudomonadati</taxon>
        <taxon>Bacteroidota</taxon>
        <taxon>Cytophagia</taxon>
        <taxon>Cytophagales</taxon>
        <taxon>Chryseotaleaceae</taxon>
        <taxon>Chryseotalea</taxon>
    </lineage>
</organism>
<evidence type="ECO:0000313" key="2">
    <source>
        <dbReference type="Proteomes" id="UP000288227"/>
    </source>
</evidence>
<dbReference type="Proteomes" id="UP000288227">
    <property type="component" value="Unassembled WGS sequence"/>
</dbReference>
<dbReference type="RefSeq" id="WP_127123913.1">
    <property type="nucleotide sequence ID" value="NZ_BHXQ01000007.1"/>
</dbReference>
<protein>
    <recommendedName>
        <fullName evidence="3">Outer membrane protein beta-barrel domain-containing protein</fullName>
    </recommendedName>
</protein>
<dbReference type="EMBL" id="BHXQ01000007">
    <property type="protein sequence ID" value="GCC53261.1"/>
    <property type="molecule type" value="Genomic_DNA"/>
</dbReference>
<proteinExistence type="predicted"/>
<sequence length="216" mass="24287">MVSKTNYKVRGTNAMLLIILFLILGVYSCIAQQKQRVTVIGNETSFGMHRFFSEGDGSVLRDLHAFSNGVSTGFYAGNRLVKTRIRVGFYNTASYVTGEVRILEKDLLIDVYPLEFFRTHINVLDVYLTTGVSHHTFSEKESLKPGYISTRETGVPTARTYQVVGIGLAHLPLYFNRSTSFFAEVLLYNSITFSSSPESNVFLNVGMRKKVARLSR</sequence>
<reference evidence="1 2" key="1">
    <citation type="submission" date="2018-11" db="EMBL/GenBank/DDBJ databases">
        <title>Chryseotalea sanarue gen. nov., sp., nov., a member of the family Cytophagaceae, isolated from a brackish lake in Hamamatsu Japan.</title>
        <authorList>
            <person name="Maejima Y."/>
            <person name="Iino T."/>
            <person name="Muraguchi Y."/>
            <person name="Fukuda K."/>
            <person name="Ohkuma M."/>
            <person name="Moriuchi R."/>
            <person name="Dohra H."/>
            <person name="Kimbara K."/>
            <person name="Shintani M."/>
        </authorList>
    </citation>
    <scope>NUCLEOTIDE SEQUENCE [LARGE SCALE GENOMIC DNA]</scope>
    <source>
        <strain evidence="1 2">Ys</strain>
    </source>
</reference>
<keyword evidence="2" id="KW-1185">Reference proteome</keyword>
<accession>A0A401UEC4</accession>
<gene>
    <name evidence="1" type="ORF">SanaruYs_35040</name>
</gene>
<dbReference type="PROSITE" id="PS51257">
    <property type="entry name" value="PROKAR_LIPOPROTEIN"/>
    <property type="match status" value="1"/>
</dbReference>
<evidence type="ECO:0000313" key="1">
    <source>
        <dbReference type="EMBL" id="GCC53261.1"/>
    </source>
</evidence>
<evidence type="ECO:0008006" key="3">
    <source>
        <dbReference type="Google" id="ProtNLM"/>
    </source>
</evidence>